<name>A0A195AU07_9HYME</name>
<dbReference type="AlphaFoldDB" id="A0A195AU07"/>
<organism evidence="2 3">
    <name type="scientific">Atta colombica</name>
    <dbReference type="NCBI Taxonomy" id="520822"/>
    <lineage>
        <taxon>Eukaryota</taxon>
        <taxon>Metazoa</taxon>
        <taxon>Ecdysozoa</taxon>
        <taxon>Arthropoda</taxon>
        <taxon>Hexapoda</taxon>
        <taxon>Insecta</taxon>
        <taxon>Pterygota</taxon>
        <taxon>Neoptera</taxon>
        <taxon>Endopterygota</taxon>
        <taxon>Hymenoptera</taxon>
        <taxon>Apocrita</taxon>
        <taxon>Aculeata</taxon>
        <taxon>Formicoidea</taxon>
        <taxon>Formicidae</taxon>
        <taxon>Myrmicinae</taxon>
        <taxon>Atta</taxon>
    </lineage>
</organism>
<dbReference type="EMBL" id="KQ976738">
    <property type="protein sequence ID" value="KYM75713.1"/>
    <property type="molecule type" value="Genomic_DNA"/>
</dbReference>
<dbReference type="Proteomes" id="UP000078540">
    <property type="component" value="Unassembled WGS sequence"/>
</dbReference>
<gene>
    <name evidence="2" type="ORF">ALC53_13776</name>
</gene>
<keyword evidence="3" id="KW-1185">Reference proteome</keyword>
<feature type="region of interest" description="Disordered" evidence="1">
    <location>
        <begin position="52"/>
        <end position="72"/>
    </location>
</feature>
<evidence type="ECO:0000313" key="2">
    <source>
        <dbReference type="EMBL" id="KYM75713.1"/>
    </source>
</evidence>
<evidence type="ECO:0000256" key="1">
    <source>
        <dbReference type="SAM" id="MobiDB-lite"/>
    </source>
</evidence>
<protein>
    <submittedName>
        <fullName evidence="2">Uncharacterized protein</fullName>
    </submittedName>
</protein>
<proteinExistence type="predicted"/>
<sequence length="72" mass="8003">MRRTSLFEQFIAPCLTTGPARGSEAAKCSREDTQQEYRAFTSSDKYTSLALRGTQSEPGINPHDVINGHSKR</sequence>
<reference evidence="2 3" key="1">
    <citation type="submission" date="2015-09" db="EMBL/GenBank/DDBJ databases">
        <title>Atta colombica WGS genome.</title>
        <authorList>
            <person name="Nygaard S."/>
            <person name="Hu H."/>
            <person name="Boomsma J."/>
            <person name="Zhang G."/>
        </authorList>
    </citation>
    <scope>NUCLEOTIDE SEQUENCE [LARGE SCALE GENOMIC DNA]</scope>
    <source>
        <strain evidence="2">Treedump-2</strain>
        <tissue evidence="2">Whole body</tissue>
    </source>
</reference>
<accession>A0A195AU07</accession>
<evidence type="ECO:0000313" key="3">
    <source>
        <dbReference type="Proteomes" id="UP000078540"/>
    </source>
</evidence>